<dbReference type="eggNOG" id="ENOG5030TF4">
    <property type="taxonomic scope" value="Bacteria"/>
</dbReference>
<dbReference type="EMBL" id="ABIB01000006">
    <property type="protein sequence ID" value="EDP95773.1"/>
    <property type="molecule type" value="Genomic_DNA"/>
</dbReference>
<reference evidence="2 3" key="1">
    <citation type="journal article" date="2011" name="J. Bacteriol.">
        <title>Genome sequence of the algicidal bacterium Kordia algicida OT-1.</title>
        <authorList>
            <person name="Lee H.S."/>
            <person name="Kang S.G."/>
            <person name="Kwon K.K."/>
            <person name="Lee J.H."/>
            <person name="Kim S.J."/>
        </authorList>
    </citation>
    <scope>NUCLEOTIDE SEQUENCE [LARGE SCALE GENOMIC DNA]</scope>
    <source>
        <strain evidence="2 3">OT-1</strain>
    </source>
</reference>
<name>A9DZX4_9FLAO</name>
<evidence type="ECO:0000256" key="1">
    <source>
        <dbReference type="SAM" id="SignalP"/>
    </source>
</evidence>
<keyword evidence="1" id="KW-0732">Signal</keyword>
<evidence type="ECO:0000313" key="2">
    <source>
        <dbReference type="EMBL" id="EDP95773.1"/>
    </source>
</evidence>
<accession>A9DZX4</accession>
<keyword evidence="3" id="KW-1185">Reference proteome</keyword>
<sequence>MNKTIYNFLVLLFISSFGLIAQTQKKYQKSFSVDEKTKLSFDTQNIDVTFKTWDKDEVKIDFVVNFKNYSQDEIEEIYKGIKISTDMQSNMNGENFLYIRNASATSIGHLSYRLRGNSHLVIKDIGGKSEKENQYKTVAAINNEISQKNLAIQEMSGHIVSGKDKIPLKDIDKTTHKNVQTIRSSYEVYVPKYMMFRFSSTNANVYFKSTFTNQIEAAFNEGTLEAFELINDKNNFTFMNGSVKIKKIVGGQYAFRNVTNGLIGQLENVFLLTEFSKFSIGEITKNTEFKDFKSNFLIHNLADNFKSIQMNCEYSDIKMYIDKSQQYYMEAVGNNAVLNDDGTKIIMQPNKDGQKFKMFTRGKNNPETRKNMFKLDLIHGFVTLLYNK</sequence>
<dbReference type="AlphaFoldDB" id="A9DZX4"/>
<gene>
    <name evidence="2" type="ORF">KAOT1_05197</name>
</gene>
<organism evidence="2 3">
    <name type="scientific">Kordia algicida OT-1</name>
    <dbReference type="NCBI Taxonomy" id="391587"/>
    <lineage>
        <taxon>Bacteria</taxon>
        <taxon>Pseudomonadati</taxon>
        <taxon>Bacteroidota</taxon>
        <taxon>Flavobacteriia</taxon>
        <taxon>Flavobacteriales</taxon>
        <taxon>Flavobacteriaceae</taxon>
        <taxon>Kordia</taxon>
    </lineage>
</organism>
<feature type="signal peptide" evidence="1">
    <location>
        <begin position="1"/>
        <end position="21"/>
    </location>
</feature>
<comment type="caution">
    <text evidence="2">The sequence shown here is derived from an EMBL/GenBank/DDBJ whole genome shotgun (WGS) entry which is preliminary data.</text>
</comment>
<evidence type="ECO:0000313" key="3">
    <source>
        <dbReference type="Proteomes" id="UP000002945"/>
    </source>
</evidence>
<feature type="chain" id="PRO_5002734950" evidence="1">
    <location>
        <begin position="22"/>
        <end position="388"/>
    </location>
</feature>
<proteinExistence type="predicted"/>
<dbReference type="RefSeq" id="WP_007093608.1">
    <property type="nucleotide sequence ID" value="NZ_CP142125.1"/>
</dbReference>
<dbReference type="Proteomes" id="UP000002945">
    <property type="component" value="Unassembled WGS sequence"/>
</dbReference>
<protein>
    <submittedName>
        <fullName evidence="2">Uncharacterized protein</fullName>
    </submittedName>
</protein>
<dbReference type="OrthoDB" id="1198548at2"/>
<dbReference type="STRING" id="391587.KAOT1_05197"/>
<dbReference type="HOGENOM" id="CLU_711305_0_0_10"/>